<evidence type="ECO:0000313" key="5">
    <source>
        <dbReference type="Proteomes" id="UP000037697"/>
    </source>
</evidence>
<evidence type="ECO:0000313" key="4">
    <source>
        <dbReference type="EMBL" id="KOY28447.1"/>
    </source>
</evidence>
<feature type="domain" description="MobA/VirD2-like nuclease" evidence="1">
    <location>
        <begin position="22"/>
        <end position="154"/>
    </location>
</feature>
<dbReference type="InterPro" id="IPR049751">
    <property type="entry name" value="TraI/MobA_relaxases"/>
</dbReference>
<evidence type="ECO:0000259" key="3">
    <source>
        <dbReference type="Pfam" id="PF22863"/>
    </source>
</evidence>
<dbReference type="Pfam" id="PF22863">
    <property type="entry name" value="TraI_middle"/>
    <property type="match status" value="1"/>
</dbReference>
<evidence type="ECO:0000259" key="2">
    <source>
        <dbReference type="Pfam" id="PF18821"/>
    </source>
</evidence>
<proteinExistence type="predicted"/>
<dbReference type="Pfam" id="PF18821">
    <property type="entry name" value="LPD7"/>
    <property type="match status" value="1"/>
</dbReference>
<accession>A0AAW3IRF5</accession>
<dbReference type="RefSeq" id="WP_053812402.1">
    <property type="nucleotide sequence ID" value="NZ_LIRS01000098.1"/>
</dbReference>
<dbReference type="EMBL" id="LIRS01000098">
    <property type="protein sequence ID" value="KOY28447.1"/>
    <property type="molecule type" value="Genomic_DNA"/>
</dbReference>
<organism evidence="4 5">
    <name type="scientific">Vibrio parahaemolyticus</name>
    <dbReference type="NCBI Taxonomy" id="670"/>
    <lineage>
        <taxon>Bacteria</taxon>
        <taxon>Pseudomonadati</taxon>
        <taxon>Pseudomonadota</taxon>
        <taxon>Gammaproteobacteria</taxon>
        <taxon>Vibrionales</taxon>
        <taxon>Vibrionaceae</taxon>
        <taxon>Vibrio</taxon>
    </lineage>
</organism>
<comment type="caution">
    <text evidence="4">The sequence shown here is derived from an EMBL/GenBank/DDBJ whole genome shotgun (WGS) entry which is preliminary data.</text>
</comment>
<dbReference type="AlphaFoldDB" id="A0AAW3IRF5"/>
<protein>
    <submittedName>
        <fullName evidence="4">Conjugal transfer protein TrbI</fullName>
    </submittedName>
</protein>
<reference evidence="4 5" key="1">
    <citation type="submission" date="2015-07" db="EMBL/GenBank/DDBJ databases">
        <title>Foodborne Vibrio parahaemolyticus Isolates.</title>
        <authorList>
            <person name="Ronholm J."/>
            <person name="Petronella N."/>
            <person name="Kenwell R."/>
            <person name="Banerjee S."/>
        </authorList>
    </citation>
    <scope>NUCLEOTIDE SEQUENCE [LARGE SCALE GENOMIC DNA]</scope>
    <source>
        <strain evidence="4 5">HS-06-05</strain>
    </source>
</reference>
<dbReference type="NCBIfam" id="NF041893">
    <property type="entry name" value="TraI_MobP_relax"/>
    <property type="match status" value="1"/>
</dbReference>
<gene>
    <name evidence="4" type="ORF">ACX05_18625</name>
</gene>
<feature type="domain" description="TraI-like middle" evidence="3">
    <location>
        <begin position="168"/>
        <end position="254"/>
    </location>
</feature>
<dbReference type="InterPro" id="IPR040677">
    <property type="entry name" value="LPD7"/>
</dbReference>
<evidence type="ECO:0000259" key="1">
    <source>
        <dbReference type="Pfam" id="PF03432"/>
    </source>
</evidence>
<sequence>MIAKHIPMRSSSKSDFSGLVRYLTDTQSKEHRLGQVRLTNCDADSIRDAICEVLATQQTNTRAKSDKTYHLIISFRAGEQVNSDVLSTIEERICESLGFGEHQRISAVHNDTDNLHVHVAINKIHPSRHTIHEPYYSHRTLAEQCERLEKAFGLQQDNHTPKQNRSAARAVDMERHSGIESLIGWIKRECINEIKAAQTWSELHATLCQNGLTLSAKGNGLVISSDTGVTIKASTLDRNLSKPKLESRFGAFQPHQTINNKSSSKRSYQKKPVQTRIDTTELYTRYQKEQKSLATNRATALETLSQKKNQQVLNAKKQGKVRRMAIKLTNSGKFTKRLLYAQASQALQKNIALAQQQYQNDRQTIYKTYSKRTWADWLKHQAHQGDQNALAALRAREAAQTLDGNTLQGNGQEQTNFTSVIDSITKTGTILFRSKNGAIRDDGQRLQVSGQADKESIVQALKITMARYGNKISVNGSPTFKAYVIRAAVDTRLPITFSDKALEQRRLSLLSSNQDVTRNNQRRDISPIGKAPSIIRRNKLSTLSQLAVLRFEKPQVQEHSAYEQRKTRLIAEMAKKQEKQSRKSRSR</sequence>
<dbReference type="Pfam" id="PF03432">
    <property type="entry name" value="Relaxase"/>
    <property type="match status" value="1"/>
</dbReference>
<dbReference type="InterPro" id="IPR054462">
    <property type="entry name" value="TraI_M"/>
</dbReference>
<dbReference type="Proteomes" id="UP000037697">
    <property type="component" value="Unassembled WGS sequence"/>
</dbReference>
<dbReference type="InterPro" id="IPR005094">
    <property type="entry name" value="Endonuclease_MobA/VirD2"/>
</dbReference>
<feature type="domain" description="Large polyvalent protein-associated" evidence="2">
    <location>
        <begin position="420"/>
        <end position="506"/>
    </location>
</feature>
<name>A0AAW3IRF5_VIBPH</name>